<proteinExistence type="inferred from homology"/>
<evidence type="ECO:0000256" key="4">
    <source>
        <dbReference type="RuleBase" id="RU000363"/>
    </source>
</evidence>
<evidence type="ECO:0000256" key="3">
    <source>
        <dbReference type="ARBA" id="ARBA00023002"/>
    </source>
</evidence>
<dbReference type="SUPFAM" id="SSF51735">
    <property type="entry name" value="NAD(P)-binding Rossmann-fold domains"/>
    <property type="match status" value="1"/>
</dbReference>
<evidence type="ECO:0000313" key="6">
    <source>
        <dbReference type="Proteomes" id="UP001175261"/>
    </source>
</evidence>
<comment type="similarity">
    <text evidence="1 4">Belongs to the short-chain dehydrogenases/reductases (SDR) family.</text>
</comment>
<keyword evidence="3" id="KW-0560">Oxidoreductase</keyword>
<evidence type="ECO:0000313" key="5">
    <source>
        <dbReference type="EMBL" id="KAK0387293.1"/>
    </source>
</evidence>
<dbReference type="PANTHER" id="PTHR43544">
    <property type="entry name" value="SHORT-CHAIN DEHYDROGENASE/REDUCTASE"/>
    <property type="match status" value="1"/>
</dbReference>
<dbReference type="PRINTS" id="PR00081">
    <property type="entry name" value="GDHRDH"/>
</dbReference>
<keyword evidence="2" id="KW-0521">NADP</keyword>
<keyword evidence="6" id="KW-1185">Reference proteome</keyword>
<dbReference type="Pfam" id="PF00106">
    <property type="entry name" value="adh_short"/>
    <property type="match status" value="1"/>
</dbReference>
<comment type="caution">
    <text evidence="5">The sequence shown here is derived from an EMBL/GenBank/DDBJ whole genome shotgun (WGS) entry which is preliminary data.</text>
</comment>
<dbReference type="CDD" id="cd05325">
    <property type="entry name" value="carb_red_sniffer_like_SDR_c"/>
    <property type="match status" value="1"/>
</dbReference>
<dbReference type="PANTHER" id="PTHR43544:SF7">
    <property type="entry name" value="NADB-LER2"/>
    <property type="match status" value="1"/>
</dbReference>
<dbReference type="InterPro" id="IPR002347">
    <property type="entry name" value="SDR_fam"/>
</dbReference>
<dbReference type="GO" id="GO:0005737">
    <property type="term" value="C:cytoplasm"/>
    <property type="evidence" value="ECO:0007669"/>
    <property type="project" value="TreeGrafter"/>
</dbReference>
<sequence>MSTTTDVLITGASRGLGRELVAQYLARPHYTVIAALRDVESPSAQFLLNLPAGEGSKVVLVKIESTSTTDPSEAAKQLEAQGITKLDIIIANAGIVGKQGPVESIHPEEVAEVYLVNAVGPALLFMGLRPLLEKSQSPKWLSMSSSVASIGDFEKYMSFQMFPYNASKAALNHFTKTIHLEYDKLVAFAVNPGFMETDMGKNAVKAYGMENPQFADVREVVKALIGLIDNATKDNYSGKFIETDGTPIPW</sequence>
<name>A0AA39GH77_SARSR</name>
<dbReference type="InterPro" id="IPR036291">
    <property type="entry name" value="NAD(P)-bd_dom_sf"/>
</dbReference>
<dbReference type="GO" id="GO:0016491">
    <property type="term" value="F:oxidoreductase activity"/>
    <property type="evidence" value="ECO:0007669"/>
    <property type="project" value="UniProtKB-KW"/>
</dbReference>
<dbReference type="PRINTS" id="PR00080">
    <property type="entry name" value="SDRFAMILY"/>
</dbReference>
<dbReference type="AlphaFoldDB" id="A0AA39GH77"/>
<dbReference type="EMBL" id="JAPDFR010000004">
    <property type="protein sequence ID" value="KAK0387293.1"/>
    <property type="molecule type" value="Genomic_DNA"/>
</dbReference>
<dbReference type="Proteomes" id="UP001175261">
    <property type="component" value="Unassembled WGS sequence"/>
</dbReference>
<organism evidence="5 6">
    <name type="scientific">Sarocladium strictum</name>
    <name type="common">Black bundle disease fungus</name>
    <name type="synonym">Acremonium strictum</name>
    <dbReference type="NCBI Taxonomy" id="5046"/>
    <lineage>
        <taxon>Eukaryota</taxon>
        <taxon>Fungi</taxon>
        <taxon>Dikarya</taxon>
        <taxon>Ascomycota</taxon>
        <taxon>Pezizomycotina</taxon>
        <taxon>Sordariomycetes</taxon>
        <taxon>Hypocreomycetidae</taxon>
        <taxon>Hypocreales</taxon>
        <taxon>Sarocladiaceae</taxon>
        <taxon>Sarocladium</taxon>
    </lineage>
</organism>
<gene>
    <name evidence="5" type="ORF">NLU13_5606</name>
</gene>
<accession>A0AA39GH77</accession>
<protein>
    <submittedName>
        <fullName evidence="5">Uncharacterized protein</fullName>
    </submittedName>
</protein>
<evidence type="ECO:0000256" key="1">
    <source>
        <dbReference type="ARBA" id="ARBA00006484"/>
    </source>
</evidence>
<dbReference type="InterPro" id="IPR051468">
    <property type="entry name" value="Fungal_SecMetab_SDRs"/>
</dbReference>
<evidence type="ECO:0000256" key="2">
    <source>
        <dbReference type="ARBA" id="ARBA00022857"/>
    </source>
</evidence>
<reference evidence="5" key="1">
    <citation type="submission" date="2022-10" db="EMBL/GenBank/DDBJ databases">
        <title>Determination and structural analysis of whole genome sequence of Sarocladium strictum F4-1.</title>
        <authorList>
            <person name="Hu L."/>
            <person name="Jiang Y."/>
        </authorList>
    </citation>
    <scope>NUCLEOTIDE SEQUENCE</scope>
    <source>
        <strain evidence="5">F4-1</strain>
    </source>
</reference>
<dbReference type="Gene3D" id="3.40.50.720">
    <property type="entry name" value="NAD(P)-binding Rossmann-like Domain"/>
    <property type="match status" value="1"/>
</dbReference>